<keyword evidence="1" id="KW-0812">Transmembrane</keyword>
<dbReference type="EMBL" id="DXGF01000053">
    <property type="protein sequence ID" value="HIW83264.1"/>
    <property type="molecule type" value="Genomic_DNA"/>
</dbReference>
<comment type="caution">
    <text evidence="2">The sequence shown here is derived from an EMBL/GenBank/DDBJ whole genome shotgun (WGS) entry which is preliminary data.</text>
</comment>
<keyword evidence="1" id="KW-0472">Membrane</keyword>
<protein>
    <submittedName>
        <fullName evidence="2">Uncharacterized protein</fullName>
    </submittedName>
</protein>
<feature type="transmembrane region" description="Helical" evidence="1">
    <location>
        <begin position="6"/>
        <end position="28"/>
    </location>
</feature>
<name>A0A9D1UCY0_9FIRM</name>
<organism evidence="2 3">
    <name type="scientific">Candidatus Dorea gallistercoris</name>
    <dbReference type="NCBI Taxonomy" id="2838542"/>
    <lineage>
        <taxon>Bacteria</taxon>
        <taxon>Bacillati</taxon>
        <taxon>Bacillota</taxon>
        <taxon>Clostridia</taxon>
        <taxon>Lachnospirales</taxon>
        <taxon>Lachnospiraceae</taxon>
        <taxon>Dorea</taxon>
    </lineage>
</organism>
<dbReference type="Proteomes" id="UP000824263">
    <property type="component" value="Unassembled WGS sequence"/>
</dbReference>
<gene>
    <name evidence="2" type="ORF">H9873_02950</name>
</gene>
<sequence length="50" mass="5510">MGLTVGWILTGISAVGIIGCAAGLIVTLKSFPRQRRRLLEEIEDEQEGRR</sequence>
<evidence type="ECO:0000313" key="2">
    <source>
        <dbReference type="EMBL" id="HIW83264.1"/>
    </source>
</evidence>
<evidence type="ECO:0000256" key="1">
    <source>
        <dbReference type="SAM" id="Phobius"/>
    </source>
</evidence>
<reference evidence="2" key="2">
    <citation type="submission" date="2021-04" db="EMBL/GenBank/DDBJ databases">
        <authorList>
            <person name="Gilroy R."/>
        </authorList>
    </citation>
    <scope>NUCLEOTIDE SEQUENCE</scope>
    <source>
        <strain evidence="2">ChiSxjej1B13-11762</strain>
    </source>
</reference>
<evidence type="ECO:0000313" key="3">
    <source>
        <dbReference type="Proteomes" id="UP000824263"/>
    </source>
</evidence>
<dbReference type="AlphaFoldDB" id="A0A9D1UCY0"/>
<reference evidence="2" key="1">
    <citation type="journal article" date="2021" name="PeerJ">
        <title>Extensive microbial diversity within the chicken gut microbiome revealed by metagenomics and culture.</title>
        <authorList>
            <person name="Gilroy R."/>
            <person name="Ravi A."/>
            <person name="Getino M."/>
            <person name="Pursley I."/>
            <person name="Horton D.L."/>
            <person name="Alikhan N.F."/>
            <person name="Baker D."/>
            <person name="Gharbi K."/>
            <person name="Hall N."/>
            <person name="Watson M."/>
            <person name="Adriaenssens E.M."/>
            <person name="Foster-Nyarko E."/>
            <person name="Jarju S."/>
            <person name="Secka A."/>
            <person name="Antonio M."/>
            <person name="Oren A."/>
            <person name="Chaudhuri R.R."/>
            <person name="La Ragione R."/>
            <person name="Hildebrand F."/>
            <person name="Pallen M.J."/>
        </authorList>
    </citation>
    <scope>NUCLEOTIDE SEQUENCE</scope>
    <source>
        <strain evidence="2">ChiSxjej1B13-11762</strain>
    </source>
</reference>
<accession>A0A9D1UCY0</accession>
<proteinExistence type="predicted"/>
<keyword evidence="1" id="KW-1133">Transmembrane helix</keyword>